<accession>A0A7V5PNS4</accession>
<evidence type="ECO:0000256" key="3">
    <source>
        <dbReference type="ARBA" id="ARBA00022729"/>
    </source>
</evidence>
<feature type="non-terminal residue" evidence="8">
    <location>
        <position position="1"/>
    </location>
</feature>
<evidence type="ECO:0000256" key="1">
    <source>
        <dbReference type="ARBA" id="ARBA00000971"/>
    </source>
</evidence>
<protein>
    <recommendedName>
        <fullName evidence="2">peptidylprolyl isomerase</fullName>
        <ecNumber evidence="2">5.2.1.8</ecNumber>
    </recommendedName>
</protein>
<dbReference type="PANTHER" id="PTHR47245">
    <property type="entry name" value="PEPTIDYLPROLYL ISOMERASE"/>
    <property type="match status" value="1"/>
</dbReference>
<dbReference type="EMBL" id="DROD01000328">
    <property type="protein sequence ID" value="HHJ52501.1"/>
    <property type="molecule type" value="Genomic_DNA"/>
</dbReference>
<evidence type="ECO:0000256" key="5">
    <source>
        <dbReference type="ARBA" id="ARBA00023235"/>
    </source>
</evidence>
<dbReference type="InterPro" id="IPR046357">
    <property type="entry name" value="PPIase_dom_sf"/>
</dbReference>
<dbReference type="GO" id="GO:0003755">
    <property type="term" value="F:peptidyl-prolyl cis-trans isomerase activity"/>
    <property type="evidence" value="ECO:0007669"/>
    <property type="project" value="UniProtKB-KW"/>
</dbReference>
<dbReference type="Gene3D" id="3.10.50.40">
    <property type="match status" value="1"/>
</dbReference>
<keyword evidence="3" id="KW-0732">Signal</keyword>
<reference evidence="8" key="1">
    <citation type="journal article" date="2020" name="mSystems">
        <title>Genome- and Community-Level Interaction Insights into Carbon Utilization and Element Cycling Functions of Hydrothermarchaeota in Hydrothermal Sediment.</title>
        <authorList>
            <person name="Zhou Z."/>
            <person name="Liu Y."/>
            <person name="Xu W."/>
            <person name="Pan J."/>
            <person name="Luo Z.H."/>
            <person name="Li M."/>
        </authorList>
    </citation>
    <scope>NUCLEOTIDE SEQUENCE [LARGE SCALE GENOMIC DNA]</scope>
    <source>
        <strain evidence="8">HyVt-527</strain>
    </source>
</reference>
<keyword evidence="5 6" id="KW-0413">Isomerase</keyword>
<dbReference type="InterPro" id="IPR027304">
    <property type="entry name" value="Trigger_fact/SurA_dom_sf"/>
</dbReference>
<gene>
    <name evidence="8" type="ORF">ENJ89_04850</name>
</gene>
<dbReference type="EC" id="5.2.1.8" evidence="2"/>
<dbReference type="SUPFAM" id="SSF109998">
    <property type="entry name" value="Triger factor/SurA peptide-binding domain-like"/>
    <property type="match status" value="1"/>
</dbReference>
<dbReference type="AlphaFoldDB" id="A0A7V5PNS4"/>
<dbReference type="InterPro" id="IPR050245">
    <property type="entry name" value="PrsA_foldase"/>
</dbReference>
<sequence length="313" mass="36797">LYYTKKDSAMAMWRNLQKELKKKYNLKVLDDNIKKLVELIQTKKNEGTFKETGFTADDKSLVLAEWDGGKFTLGDLLQFYSGRRFSYFRTRLTSEKALKQNIDNLGFQELMLIEAKKMGIDKDPEVQAQIRDFKNSKLSSLAYNRHVIKAAEITDDEVKQYYQEHQNQFKKPAEIEIWEIYVTNKKLAEKIARWAKAGRNFESLAKKYSEDKYYKKKKGYIGYRARNRRGAVSKKAFEVGPNKIAGPVKYRKGWVVLKTGKMKPETVRSFEEAKGQARTRLRNEKIKKLRKSWQEELKKEFTVKINRKALESI</sequence>
<comment type="catalytic activity">
    <reaction evidence="1">
        <text>[protein]-peptidylproline (omega=180) = [protein]-peptidylproline (omega=0)</text>
        <dbReference type="Rhea" id="RHEA:16237"/>
        <dbReference type="Rhea" id="RHEA-COMP:10747"/>
        <dbReference type="Rhea" id="RHEA-COMP:10748"/>
        <dbReference type="ChEBI" id="CHEBI:83833"/>
        <dbReference type="ChEBI" id="CHEBI:83834"/>
        <dbReference type="EC" id="5.2.1.8"/>
    </reaction>
</comment>
<evidence type="ECO:0000256" key="6">
    <source>
        <dbReference type="PROSITE-ProRule" id="PRU00278"/>
    </source>
</evidence>
<comment type="caution">
    <text evidence="8">The sequence shown here is derived from an EMBL/GenBank/DDBJ whole genome shotgun (WGS) entry which is preliminary data.</text>
</comment>
<keyword evidence="4 6" id="KW-0697">Rotamase</keyword>
<organism evidence="8">
    <name type="scientific">Caldithrix abyssi</name>
    <dbReference type="NCBI Taxonomy" id="187145"/>
    <lineage>
        <taxon>Bacteria</taxon>
        <taxon>Pseudomonadati</taxon>
        <taxon>Calditrichota</taxon>
        <taxon>Calditrichia</taxon>
        <taxon>Calditrichales</taxon>
        <taxon>Calditrichaceae</taxon>
        <taxon>Caldithrix</taxon>
    </lineage>
</organism>
<dbReference type="InterPro" id="IPR000297">
    <property type="entry name" value="PPIase_PpiC"/>
</dbReference>
<dbReference type="Proteomes" id="UP000886124">
    <property type="component" value="Unassembled WGS sequence"/>
</dbReference>
<feature type="domain" description="PpiC" evidence="7">
    <location>
        <begin position="172"/>
        <end position="261"/>
    </location>
</feature>
<evidence type="ECO:0000313" key="8">
    <source>
        <dbReference type="EMBL" id="HHJ52501.1"/>
    </source>
</evidence>
<name>A0A7V5PNS4_CALAY</name>
<dbReference type="SUPFAM" id="SSF54534">
    <property type="entry name" value="FKBP-like"/>
    <property type="match status" value="1"/>
</dbReference>
<evidence type="ECO:0000256" key="2">
    <source>
        <dbReference type="ARBA" id="ARBA00013194"/>
    </source>
</evidence>
<dbReference type="Pfam" id="PF13145">
    <property type="entry name" value="Rotamase_2"/>
    <property type="match status" value="1"/>
</dbReference>
<evidence type="ECO:0000259" key="7">
    <source>
        <dbReference type="PROSITE" id="PS50198"/>
    </source>
</evidence>
<proteinExistence type="predicted"/>
<evidence type="ECO:0000256" key="4">
    <source>
        <dbReference type="ARBA" id="ARBA00023110"/>
    </source>
</evidence>
<dbReference type="PANTHER" id="PTHR47245:SF1">
    <property type="entry name" value="FOLDASE PROTEIN PRSA"/>
    <property type="match status" value="1"/>
</dbReference>
<dbReference type="PROSITE" id="PS50198">
    <property type="entry name" value="PPIC_PPIASE_2"/>
    <property type="match status" value="1"/>
</dbReference>